<organism evidence="2 3">
    <name type="scientific">Ephemerocybe angulata</name>
    <dbReference type="NCBI Taxonomy" id="980116"/>
    <lineage>
        <taxon>Eukaryota</taxon>
        <taxon>Fungi</taxon>
        <taxon>Dikarya</taxon>
        <taxon>Basidiomycota</taxon>
        <taxon>Agaricomycotina</taxon>
        <taxon>Agaricomycetes</taxon>
        <taxon>Agaricomycetidae</taxon>
        <taxon>Agaricales</taxon>
        <taxon>Agaricineae</taxon>
        <taxon>Psathyrellaceae</taxon>
        <taxon>Ephemerocybe</taxon>
    </lineage>
</organism>
<keyword evidence="1" id="KW-1133">Transmembrane helix</keyword>
<proteinExistence type="predicted"/>
<evidence type="ECO:0000313" key="2">
    <source>
        <dbReference type="EMBL" id="KAF5329089.1"/>
    </source>
</evidence>
<accession>A0A8H5BT65</accession>
<feature type="transmembrane region" description="Helical" evidence="1">
    <location>
        <begin position="24"/>
        <end position="44"/>
    </location>
</feature>
<comment type="caution">
    <text evidence="2">The sequence shown here is derived from an EMBL/GenBank/DDBJ whole genome shotgun (WGS) entry which is preliminary data.</text>
</comment>
<dbReference type="AlphaFoldDB" id="A0A8H5BT65"/>
<gene>
    <name evidence="2" type="ORF">D9611_014281</name>
</gene>
<reference evidence="2 3" key="1">
    <citation type="journal article" date="2020" name="ISME J.">
        <title>Uncovering the hidden diversity of litter-decomposition mechanisms in mushroom-forming fungi.</title>
        <authorList>
            <person name="Floudas D."/>
            <person name="Bentzer J."/>
            <person name="Ahren D."/>
            <person name="Johansson T."/>
            <person name="Persson P."/>
            <person name="Tunlid A."/>
        </authorList>
    </citation>
    <scope>NUCLEOTIDE SEQUENCE [LARGE SCALE GENOMIC DNA]</scope>
    <source>
        <strain evidence="2 3">CBS 175.51</strain>
    </source>
</reference>
<name>A0A8H5BT65_9AGAR</name>
<keyword evidence="1" id="KW-0472">Membrane</keyword>
<dbReference type="Proteomes" id="UP000541558">
    <property type="component" value="Unassembled WGS sequence"/>
</dbReference>
<sequence length="96" mass="10679">MFRPASMPNSPCIPMAVDQSSLGIAYGFSLASIVAIMAIMVYVAHQKYRNLKSSLFLLFYREGVLYFLCLSDLKFLSTLYCQLACSYIFGGGPNEI</sequence>
<keyword evidence="3" id="KW-1185">Reference proteome</keyword>
<evidence type="ECO:0000256" key="1">
    <source>
        <dbReference type="SAM" id="Phobius"/>
    </source>
</evidence>
<keyword evidence="1" id="KW-0812">Transmembrane</keyword>
<evidence type="ECO:0000313" key="3">
    <source>
        <dbReference type="Proteomes" id="UP000541558"/>
    </source>
</evidence>
<dbReference type="OrthoDB" id="2645170at2759"/>
<protein>
    <submittedName>
        <fullName evidence="2">Uncharacterized protein</fullName>
    </submittedName>
</protein>
<dbReference type="EMBL" id="JAACJK010000122">
    <property type="protein sequence ID" value="KAF5329089.1"/>
    <property type="molecule type" value="Genomic_DNA"/>
</dbReference>